<name>A0A1F5LGV4_PENAI</name>
<protein>
    <recommendedName>
        <fullName evidence="5">MYND-type domain-containing protein</fullName>
    </recommendedName>
</protein>
<feature type="domain" description="MYND-type" evidence="5">
    <location>
        <begin position="5"/>
        <end position="51"/>
    </location>
</feature>
<dbReference type="AlphaFoldDB" id="A0A1F5LGV4"/>
<sequence>MAAPSFVCANWDPEHTDCQKTGKSACKNCRLVLYCSAACQRSHWSHHKSECKSPLGKETWQPAWALESRKPAFTGDDIGKHFGATKYLWGNIPAYDVLQLESNEGKKAMPETCTSYLQFPTASGDLRNIIMTIVRLPSSYSHSIEITMNDRDLDIVARNIIMLLIALTLEEVDEAVDCIIHVWYSALVRQSDIEIFQGRIRPLIEDVCKKIKDKTSGKLLGKTWKFGQRSLRVVLEKSSWDSLLSFFHKPAALTTKRAHDIRAEITLAESRIDYRDRHMYRLQALERIAFNKFRQDGLLLPFGYPRSEFCEPNPTFFQTDTWPMKDSADPLERWPSEDVANTSSGFATADIYGKLFYYIRGLLRSFLDRLSGSTISFKMFQLDVMSLDEHLASDTFNRVEVSNISDAGYVGIYRTLAWMIPLLQPPTENPYATLITLFMNAVAEVSTSNNKEIAQISSSKRKPSSPYDPVLVKFSLGLDLVTTYNHILDRYLLNYKFREAAEHFGATMKEKHTIIDKWPYRLKLWPGQARAQDEFDRLLSRGTSGQERYIEWKRANLGMP</sequence>
<evidence type="ECO:0000256" key="1">
    <source>
        <dbReference type="ARBA" id="ARBA00022723"/>
    </source>
</evidence>
<dbReference type="Proteomes" id="UP000177622">
    <property type="component" value="Unassembled WGS sequence"/>
</dbReference>
<keyword evidence="2 4" id="KW-0863">Zinc-finger</keyword>
<dbReference type="Pfam" id="PF01753">
    <property type="entry name" value="zf-MYND"/>
    <property type="match status" value="1"/>
</dbReference>
<keyword evidence="1" id="KW-0479">Metal-binding</keyword>
<keyword evidence="3" id="KW-0862">Zinc</keyword>
<reference evidence="6 7" key="1">
    <citation type="journal article" date="2016" name="Sci. Rep.">
        <title>Penicillium arizonense, a new, genome sequenced fungal species, reveals a high chemical diversity in secreted metabolites.</title>
        <authorList>
            <person name="Grijseels S."/>
            <person name="Nielsen J.C."/>
            <person name="Randelovic M."/>
            <person name="Nielsen J."/>
            <person name="Nielsen K.F."/>
            <person name="Workman M."/>
            <person name="Frisvad J.C."/>
        </authorList>
    </citation>
    <scope>NUCLEOTIDE SEQUENCE [LARGE SCALE GENOMIC DNA]</scope>
    <source>
        <strain evidence="6 7">CBS 141311</strain>
    </source>
</reference>
<dbReference type="RefSeq" id="XP_022487885.1">
    <property type="nucleotide sequence ID" value="XM_022632095.1"/>
</dbReference>
<keyword evidence="7" id="KW-1185">Reference proteome</keyword>
<dbReference type="Gene3D" id="6.10.140.2220">
    <property type="match status" value="1"/>
</dbReference>
<dbReference type="OrthoDB" id="5282002at2759"/>
<dbReference type="EMBL" id="LXJU01000010">
    <property type="protein sequence ID" value="OGE52443.1"/>
    <property type="molecule type" value="Genomic_DNA"/>
</dbReference>
<evidence type="ECO:0000259" key="5">
    <source>
        <dbReference type="PROSITE" id="PS50865"/>
    </source>
</evidence>
<dbReference type="InterPro" id="IPR002893">
    <property type="entry name" value="Znf_MYND"/>
</dbReference>
<proteinExistence type="predicted"/>
<evidence type="ECO:0000256" key="4">
    <source>
        <dbReference type="PROSITE-ProRule" id="PRU00134"/>
    </source>
</evidence>
<dbReference type="STRING" id="1835702.A0A1F5LGV4"/>
<dbReference type="PROSITE" id="PS01360">
    <property type="entry name" value="ZF_MYND_1"/>
    <property type="match status" value="1"/>
</dbReference>
<organism evidence="6 7">
    <name type="scientific">Penicillium arizonense</name>
    <dbReference type="NCBI Taxonomy" id="1835702"/>
    <lineage>
        <taxon>Eukaryota</taxon>
        <taxon>Fungi</taxon>
        <taxon>Dikarya</taxon>
        <taxon>Ascomycota</taxon>
        <taxon>Pezizomycotina</taxon>
        <taxon>Eurotiomycetes</taxon>
        <taxon>Eurotiomycetidae</taxon>
        <taxon>Eurotiales</taxon>
        <taxon>Aspergillaceae</taxon>
        <taxon>Penicillium</taxon>
    </lineage>
</organism>
<gene>
    <name evidence="6" type="ORF">PENARI_c010G00211</name>
</gene>
<dbReference type="Pfam" id="PF14737">
    <property type="entry name" value="DUF4470"/>
    <property type="match status" value="1"/>
</dbReference>
<evidence type="ECO:0000256" key="2">
    <source>
        <dbReference type="ARBA" id="ARBA00022771"/>
    </source>
</evidence>
<dbReference type="GeneID" id="34576829"/>
<dbReference type="GO" id="GO:0008270">
    <property type="term" value="F:zinc ion binding"/>
    <property type="evidence" value="ECO:0007669"/>
    <property type="project" value="UniProtKB-KW"/>
</dbReference>
<dbReference type="InterPro" id="IPR027974">
    <property type="entry name" value="DUF4470"/>
</dbReference>
<dbReference type="PROSITE" id="PS50865">
    <property type="entry name" value="ZF_MYND_2"/>
    <property type="match status" value="1"/>
</dbReference>
<evidence type="ECO:0000313" key="6">
    <source>
        <dbReference type="EMBL" id="OGE52443.1"/>
    </source>
</evidence>
<evidence type="ECO:0000256" key="3">
    <source>
        <dbReference type="ARBA" id="ARBA00022833"/>
    </source>
</evidence>
<dbReference type="SUPFAM" id="SSF144232">
    <property type="entry name" value="HIT/MYND zinc finger-like"/>
    <property type="match status" value="1"/>
</dbReference>
<comment type="caution">
    <text evidence="6">The sequence shown here is derived from an EMBL/GenBank/DDBJ whole genome shotgun (WGS) entry which is preliminary data.</text>
</comment>
<evidence type="ECO:0000313" key="7">
    <source>
        <dbReference type="Proteomes" id="UP000177622"/>
    </source>
</evidence>
<accession>A0A1F5LGV4</accession>